<dbReference type="OrthoDB" id="44841at2759"/>
<reference evidence="2 3" key="1">
    <citation type="submission" date="2020-04" db="EMBL/GenBank/DDBJ databases">
        <title>Perkinsus chesapeaki whole genome sequence.</title>
        <authorList>
            <person name="Bogema D.R."/>
        </authorList>
    </citation>
    <scope>NUCLEOTIDE SEQUENCE [LARGE SCALE GENOMIC DNA]</scope>
    <source>
        <strain evidence="2">ATCC PRA-425</strain>
    </source>
</reference>
<feature type="non-terminal residue" evidence="2">
    <location>
        <position position="1"/>
    </location>
</feature>
<accession>A0A7J6KIM7</accession>
<name>A0A7J6KIM7_PERCH</name>
<comment type="caution">
    <text evidence="2">The sequence shown here is derived from an EMBL/GenBank/DDBJ whole genome shotgun (WGS) entry which is preliminary data.</text>
</comment>
<proteinExistence type="predicted"/>
<dbReference type="EMBL" id="JAAPAO010003095">
    <property type="protein sequence ID" value="KAF4646804.1"/>
    <property type="molecule type" value="Genomic_DNA"/>
</dbReference>
<protein>
    <submittedName>
        <fullName evidence="2">Uncharacterized protein</fullName>
    </submittedName>
</protein>
<feature type="compositionally biased region" description="Basic and acidic residues" evidence="1">
    <location>
        <begin position="40"/>
        <end position="49"/>
    </location>
</feature>
<evidence type="ECO:0000313" key="2">
    <source>
        <dbReference type="EMBL" id="KAF4646804.1"/>
    </source>
</evidence>
<feature type="region of interest" description="Disordered" evidence="1">
    <location>
        <begin position="30"/>
        <end position="49"/>
    </location>
</feature>
<sequence length="191" mass="20728">DDYKLPLEILHIKGLHNSFADQLSRLPSTLPELPPLGGDGLKDKGDQRGPTRRQAAVALCVLDDQLCIERCGHGAHLVYMPCFSSNGGDPMPEGLDPDCRICPDRSPIHGLVLAAGPSGNDQGGQHPKFDDTMDLANMDPEEVLELESQAIEDTDFSERARVYGVKLKDLVMALQGLLDKKPVHQSALNLA</sequence>
<gene>
    <name evidence="2" type="ORF">FOL47_005603</name>
</gene>
<keyword evidence="3" id="KW-1185">Reference proteome</keyword>
<evidence type="ECO:0000313" key="3">
    <source>
        <dbReference type="Proteomes" id="UP000591131"/>
    </source>
</evidence>
<organism evidence="2 3">
    <name type="scientific">Perkinsus chesapeaki</name>
    <name type="common">Clam parasite</name>
    <name type="synonym">Perkinsus andrewsi</name>
    <dbReference type="NCBI Taxonomy" id="330153"/>
    <lineage>
        <taxon>Eukaryota</taxon>
        <taxon>Sar</taxon>
        <taxon>Alveolata</taxon>
        <taxon>Perkinsozoa</taxon>
        <taxon>Perkinsea</taxon>
        <taxon>Perkinsida</taxon>
        <taxon>Perkinsidae</taxon>
        <taxon>Perkinsus</taxon>
    </lineage>
</organism>
<evidence type="ECO:0000256" key="1">
    <source>
        <dbReference type="SAM" id="MobiDB-lite"/>
    </source>
</evidence>
<feature type="non-terminal residue" evidence="2">
    <location>
        <position position="191"/>
    </location>
</feature>
<dbReference type="AlphaFoldDB" id="A0A7J6KIM7"/>
<dbReference type="Proteomes" id="UP000591131">
    <property type="component" value="Unassembled WGS sequence"/>
</dbReference>